<dbReference type="Pfam" id="PF07228">
    <property type="entry name" value="SpoIIE"/>
    <property type="match status" value="1"/>
</dbReference>
<name>A0A3A9WZG1_9ACTN</name>
<keyword evidence="2" id="KW-0472">Membrane</keyword>
<dbReference type="PANTHER" id="PTHR43156">
    <property type="entry name" value="STAGE II SPORULATION PROTEIN E-RELATED"/>
    <property type="match status" value="1"/>
</dbReference>
<protein>
    <submittedName>
        <fullName evidence="4">Serine/threonine-protein phosphatase</fullName>
    </submittedName>
</protein>
<dbReference type="SUPFAM" id="SSF81606">
    <property type="entry name" value="PP2C-like"/>
    <property type="match status" value="1"/>
</dbReference>
<evidence type="ECO:0000256" key="1">
    <source>
        <dbReference type="ARBA" id="ARBA00022801"/>
    </source>
</evidence>
<dbReference type="SMART" id="SM00331">
    <property type="entry name" value="PP2C_SIG"/>
    <property type="match status" value="1"/>
</dbReference>
<dbReference type="InterPro" id="IPR001932">
    <property type="entry name" value="PPM-type_phosphatase-like_dom"/>
</dbReference>
<evidence type="ECO:0000256" key="2">
    <source>
        <dbReference type="SAM" id="Phobius"/>
    </source>
</evidence>
<evidence type="ECO:0000313" key="5">
    <source>
        <dbReference type="EMBL" id="RKN26384.1"/>
    </source>
</evidence>
<dbReference type="OrthoDB" id="342342at2"/>
<feature type="transmembrane region" description="Helical" evidence="2">
    <location>
        <begin position="89"/>
        <end position="111"/>
    </location>
</feature>
<reference evidence="6 7" key="1">
    <citation type="submission" date="2018-09" db="EMBL/GenBank/DDBJ databases">
        <title>Streptomyces sp. nov. DS1-2, an endophytic actinomycete isolated from roots of Dendrobium scabrilingue.</title>
        <authorList>
            <person name="Kuncharoen N."/>
            <person name="Kudo T."/>
            <person name="Ohkuma M."/>
            <person name="Yuki M."/>
            <person name="Tanasupawat S."/>
        </authorList>
    </citation>
    <scope>NUCLEOTIDE SEQUENCE [LARGE SCALE GENOMIC DNA]</scope>
    <source>
        <strain evidence="4 7">AZ1-7</strain>
        <strain evidence="5 6">DS1-2</strain>
    </source>
</reference>
<dbReference type="Proteomes" id="UP000275024">
    <property type="component" value="Unassembled WGS sequence"/>
</dbReference>
<keyword evidence="2" id="KW-0812">Transmembrane</keyword>
<dbReference type="AlphaFoldDB" id="A0A3A9WZG1"/>
<feature type="domain" description="PPM-type phosphatase" evidence="3">
    <location>
        <begin position="147"/>
        <end position="369"/>
    </location>
</feature>
<dbReference type="InterPro" id="IPR036457">
    <property type="entry name" value="PPM-type-like_dom_sf"/>
</dbReference>
<comment type="caution">
    <text evidence="4">The sequence shown here is derived from an EMBL/GenBank/DDBJ whole genome shotgun (WGS) entry which is preliminary data.</text>
</comment>
<feature type="transmembrane region" description="Helical" evidence="2">
    <location>
        <begin position="53"/>
        <end position="77"/>
    </location>
</feature>
<organism evidence="4 7">
    <name type="scientific">Streptomyces radicis</name>
    <dbReference type="NCBI Taxonomy" id="1750517"/>
    <lineage>
        <taxon>Bacteria</taxon>
        <taxon>Bacillati</taxon>
        <taxon>Actinomycetota</taxon>
        <taxon>Actinomycetes</taxon>
        <taxon>Kitasatosporales</taxon>
        <taxon>Streptomycetaceae</taxon>
        <taxon>Streptomyces</taxon>
    </lineage>
</organism>
<evidence type="ECO:0000313" key="7">
    <source>
        <dbReference type="Proteomes" id="UP000275024"/>
    </source>
</evidence>
<dbReference type="EMBL" id="RBDY01000002">
    <property type="protein sequence ID" value="RKN26384.1"/>
    <property type="molecule type" value="Genomic_DNA"/>
</dbReference>
<evidence type="ECO:0000313" key="4">
    <source>
        <dbReference type="EMBL" id="RKN11597.1"/>
    </source>
</evidence>
<proteinExistence type="predicted"/>
<dbReference type="GO" id="GO:0016791">
    <property type="term" value="F:phosphatase activity"/>
    <property type="evidence" value="ECO:0007669"/>
    <property type="project" value="TreeGrafter"/>
</dbReference>
<dbReference type="PANTHER" id="PTHR43156:SF2">
    <property type="entry name" value="STAGE II SPORULATION PROTEIN E"/>
    <property type="match status" value="1"/>
</dbReference>
<dbReference type="Gene3D" id="3.60.40.10">
    <property type="entry name" value="PPM-type phosphatase domain"/>
    <property type="match status" value="1"/>
</dbReference>
<keyword evidence="6" id="KW-1185">Reference proteome</keyword>
<gene>
    <name evidence="5" type="ORF">D7318_02980</name>
    <name evidence="4" type="ORF">D7319_06680</name>
</gene>
<dbReference type="Proteomes" id="UP000268652">
    <property type="component" value="Unassembled WGS sequence"/>
</dbReference>
<keyword evidence="2" id="KW-1133">Transmembrane helix</keyword>
<dbReference type="InterPro" id="IPR052016">
    <property type="entry name" value="Bact_Sigma-Reg"/>
</dbReference>
<keyword evidence="1" id="KW-0378">Hydrolase</keyword>
<dbReference type="FunFam" id="3.60.40.10:FF:000058">
    <property type="entry name" value="Stage II sporulation protein E"/>
    <property type="match status" value="1"/>
</dbReference>
<dbReference type="EMBL" id="RBDX01000003">
    <property type="protein sequence ID" value="RKN11597.1"/>
    <property type="molecule type" value="Genomic_DNA"/>
</dbReference>
<evidence type="ECO:0000259" key="3">
    <source>
        <dbReference type="SMART" id="SM00331"/>
    </source>
</evidence>
<sequence>MIDSPPPGIGGRLGGVRTTAPWGVRAWVYAVLPAAFLLMGLLFDLFTPPHVTLTAFYCAAPLLAAPVLSFPVTALYGALATGAVVAQTYWHVSSAFKTSTVAVISVLALAINRIVAHRDQRVVSATNVAEAVQRAVVPEPPERAGSLRVAARYRAAQRNTLIGGDMYAARETPYGVRLLVGDVRGKGLIATEAVAVLLGAFREAAENEPRIDEVAVRLERALVRERADRASLDPVEGFATAVVVEVDEGPPLGIRFVNRGHPPPVLLGPGGEACYLAAEPALPLGLGDLLPGPERVEHARFPPGSQLLLYTDGLSEARNAVGTFYDPVARLNGRAFCGPTELLDAVVTDVVAHCDGAFDDDMALLAVHHPVPDGHPATPRAVP</sequence>
<accession>A0A3A9WZG1</accession>
<evidence type="ECO:0000313" key="6">
    <source>
        <dbReference type="Proteomes" id="UP000268652"/>
    </source>
</evidence>
<feature type="transmembrane region" description="Helical" evidence="2">
    <location>
        <begin position="26"/>
        <end position="46"/>
    </location>
</feature>